<protein>
    <submittedName>
        <fullName evidence="1">Virulence RhuM family protein</fullName>
    </submittedName>
</protein>
<sequence length="348" mass="39561">MTDSPAPPTSEVLLYRTEDGRVRVECRFEGETLWLTQAQMAELFQVTVPTINEHLKGIYEEAELLPERTIRSYRMVRAEGKREVAREIAHYALDTVLAVGYRVRSPRGTAFRQWATERLREYVVKGFALDDVRLKQGGGGLYFDELLARIRDIRASEKMFWRKVLDIYATSIDYDPSVEASQRFFATVQNKMHWAAHGHTAAEVVYARADAGKPNMGLTGIGGSRLTRQDASIAKNYLTETELDGLNRIVTAYLDFAELQAMRRSTMTMAGWIAKLDDFLRLSEHDILTHAGRISHEAALKKAEGEFERFQRQQAALPSRIERDFEAAIKAFPTASGKRRSPKRPDEA</sequence>
<dbReference type="PIRSF" id="PIRSF015268">
    <property type="entry name" value="Virulence_RhuM"/>
    <property type="match status" value="1"/>
</dbReference>
<gene>
    <name evidence="1" type="ORF">ACFO6Q_06185</name>
</gene>
<dbReference type="Proteomes" id="UP001595886">
    <property type="component" value="Unassembled WGS sequence"/>
</dbReference>
<dbReference type="EMBL" id="JBHSHD010000006">
    <property type="protein sequence ID" value="MFC4819902.1"/>
    <property type="molecule type" value="Genomic_DNA"/>
</dbReference>
<proteinExistence type="predicted"/>
<keyword evidence="2" id="KW-1185">Reference proteome</keyword>
<evidence type="ECO:0000313" key="2">
    <source>
        <dbReference type="Proteomes" id="UP001595886"/>
    </source>
</evidence>
<reference evidence="2" key="1">
    <citation type="journal article" date="2019" name="Int. J. Syst. Evol. Microbiol.">
        <title>The Global Catalogue of Microorganisms (GCM) 10K type strain sequencing project: providing services to taxonomists for standard genome sequencing and annotation.</title>
        <authorList>
            <consortium name="The Broad Institute Genomics Platform"/>
            <consortium name="The Broad Institute Genome Sequencing Center for Infectious Disease"/>
            <person name="Wu L."/>
            <person name="Ma J."/>
        </authorList>
    </citation>
    <scope>NUCLEOTIDE SEQUENCE [LARGE SCALE GENOMIC DNA]</scope>
    <source>
        <strain evidence="2">CCUG 30340</strain>
    </source>
</reference>
<accession>A0ABV9QS99</accession>
<name>A0ABV9QS99_9GAMM</name>
<dbReference type="RefSeq" id="WP_380019710.1">
    <property type="nucleotide sequence ID" value="NZ_JBHSHD010000006.1"/>
</dbReference>
<organism evidence="1 2">
    <name type="scientific">Dokdonella ginsengisoli</name>
    <dbReference type="NCBI Taxonomy" id="363846"/>
    <lineage>
        <taxon>Bacteria</taxon>
        <taxon>Pseudomonadati</taxon>
        <taxon>Pseudomonadota</taxon>
        <taxon>Gammaproteobacteria</taxon>
        <taxon>Lysobacterales</taxon>
        <taxon>Rhodanobacteraceae</taxon>
        <taxon>Dokdonella</taxon>
    </lineage>
</organism>
<evidence type="ECO:0000313" key="1">
    <source>
        <dbReference type="EMBL" id="MFC4819902.1"/>
    </source>
</evidence>
<dbReference type="PANTHER" id="PTHR35810">
    <property type="entry name" value="CYTOPLASMIC PROTEIN-RELATED"/>
    <property type="match status" value="1"/>
</dbReference>
<dbReference type="InterPro" id="IPR011204">
    <property type="entry name" value="Virulence_RhuM-like"/>
</dbReference>
<dbReference type="Pfam" id="PF13310">
    <property type="entry name" value="Virulence_RhuM"/>
    <property type="match status" value="1"/>
</dbReference>
<dbReference type="PANTHER" id="PTHR35810:SF1">
    <property type="entry name" value="CYTOPLASMIC PROTEIN"/>
    <property type="match status" value="1"/>
</dbReference>
<comment type="caution">
    <text evidence="1">The sequence shown here is derived from an EMBL/GenBank/DDBJ whole genome shotgun (WGS) entry which is preliminary data.</text>
</comment>